<dbReference type="AlphaFoldDB" id="A0A165EUW8"/>
<evidence type="ECO:0000313" key="2">
    <source>
        <dbReference type="EMBL" id="KZT55571.1"/>
    </source>
</evidence>
<dbReference type="Proteomes" id="UP000076842">
    <property type="component" value="Unassembled WGS sequence"/>
</dbReference>
<dbReference type="InterPro" id="IPR011008">
    <property type="entry name" value="Dimeric_a/b-barrel"/>
</dbReference>
<keyword evidence="3" id="KW-1185">Reference proteome</keyword>
<dbReference type="Gene3D" id="3.30.70.1060">
    <property type="entry name" value="Dimeric alpha+beta barrel"/>
    <property type="match status" value="1"/>
</dbReference>
<gene>
    <name evidence="2" type="ORF">CALCODRAFT_498457</name>
</gene>
<accession>A0A165EUW8</accession>
<dbReference type="PANTHER" id="PTHR33606">
    <property type="entry name" value="PROTEIN YCII"/>
    <property type="match status" value="1"/>
</dbReference>
<reference evidence="2 3" key="1">
    <citation type="journal article" date="2016" name="Mol. Biol. Evol.">
        <title>Comparative Genomics of Early-Diverging Mushroom-Forming Fungi Provides Insights into the Origins of Lignocellulose Decay Capabilities.</title>
        <authorList>
            <person name="Nagy L.G."/>
            <person name="Riley R."/>
            <person name="Tritt A."/>
            <person name="Adam C."/>
            <person name="Daum C."/>
            <person name="Floudas D."/>
            <person name="Sun H."/>
            <person name="Yadav J.S."/>
            <person name="Pangilinan J."/>
            <person name="Larsson K.H."/>
            <person name="Matsuura K."/>
            <person name="Barry K."/>
            <person name="Labutti K."/>
            <person name="Kuo R."/>
            <person name="Ohm R.A."/>
            <person name="Bhattacharya S.S."/>
            <person name="Shirouzu T."/>
            <person name="Yoshinaga Y."/>
            <person name="Martin F.M."/>
            <person name="Grigoriev I.V."/>
            <person name="Hibbett D.S."/>
        </authorList>
    </citation>
    <scope>NUCLEOTIDE SEQUENCE [LARGE SCALE GENOMIC DNA]</scope>
    <source>
        <strain evidence="2 3">HHB12733</strain>
    </source>
</reference>
<evidence type="ECO:0000313" key="3">
    <source>
        <dbReference type="Proteomes" id="UP000076842"/>
    </source>
</evidence>
<sequence>MSSSALPSRTFLIYAPDLPDAAPRRAKVRPAHLAGNTERMDSGIFMLGGALLDEEGKMVGSSIVMRAESIDEVKAYVAQDVYFTDGVWDPEKLIITEFKAAPRAPPS</sequence>
<proteinExistence type="predicted"/>
<protein>
    <recommendedName>
        <fullName evidence="1">YCII-related domain-containing protein</fullName>
    </recommendedName>
</protein>
<dbReference type="EMBL" id="KV423992">
    <property type="protein sequence ID" value="KZT55571.1"/>
    <property type="molecule type" value="Genomic_DNA"/>
</dbReference>
<feature type="domain" description="YCII-related" evidence="1">
    <location>
        <begin position="11"/>
        <end position="98"/>
    </location>
</feature>
<dbReference type="SUPFAM" id="SSF54909">
    <property type="entry name" value="Dimeric alpha+beta barrel"/>
    <property type="match status" value="1"/>
</dbReference>
<dbReference type="Pfam" id="PF03795">
    <property type="entry name" value="YCII"/>
    <property type="match status" value="1"/>
</dbReference>
<dbReference type="InterPro" id="IPR005545">
    <property type="entry name" value="YCII"/>
</dbReference>
<dbReference type="InterPro" id="IPR051807">
    <property type="entry name" value="Sec-metab_biosynth-assoc"/>
</dbReference>
<dbReference type="OrthoDB" id="5519740at2759"/>
<name>A0A165EUW8_9BASI</name>
<dbReference type="PANTHER" id="PTHR33606:SF3">
    <property type="entry name" value="PROTEIN YCII"/>
    <property type="match status" value="1"/>
</dbReference>
<organism evidence="2 3">
    <name type="scientific">Calocera cornea HHB12733</name>
    <dbReference type="NCBI Taxonomy" id="1353952"/>
    <lineage>
        <taxon>Eukaryota</taxon>
        <taxon>Fungi</taxon>
        <taxon>Dikarya</taxon>
        <taxon>Basidiomycota</taxon>
        <taxon>Agaricomycotina</taxon>
        <taxon>Dacrymycetes</taxon>
        <taxon>Dacrymycetales</taxon>
        <taxon>Dacrymycetaceae</taxon>
        <taxon>Calocera</taxon>
    </lineage>
</organism>
<dbReference type="InParanoid" id="A0A165EUW8"/>
<evidence type="ECO:0000259" key="1">
    <source>
        <dbReference type="Pfam" id="PF03795"/>
    </source>
</evidence>